<dbReference type="GO" id="GO:0002098">
    <property type="term" value="P:tRNA wobble uridine modification"/>
    <property type="evidence" value="ECO:0007669"/>
    <property type="project" value="InterPro"/>
</dbReference>
<comment type="caution">
    <text evidence="5">The sequence shown here is derived from an EMBL/GenBank/DDBJ whole genome shotgun (WGS) entry which is preliminary data.</text>
</comment>
<organism evidence="5 6">
    <name type="scientific">Takifugu bimaculatus</name>
    <dbReference type="NCBI Taxonomy" id="433685"/>
    <lineage>
        <taxon>Eukaryota</taxon>
        <taxon>Metazoa</taxon>
        <taxon>Chordata</taxon>
        <taxon>Craniata</taxon>
        <taxon>Vertebrata</taxon>
        <taxon>Euteleostomi</taxon>
        <taxon>Actinopterygii</taxon>
        <taxon>Neopterygii</taxon>
        <taxon>Teleostei</taxon>
        <taxon>Neoteleostei</taxon>
        <taxon>Acanthomorphata</taxon>
        <taxon>Eupercaria</taxon>
        <taxon>Tetraodontiformes</taxon>
        <taxon>Tetradontoidea</taxon>
        <taxon>Tetraodontidae</taxon>
        <taxon>Takifugu</taxon>
    </lineage>
</organism>
<dbReference type="UniPathway" id="UPA00988"/>
<keyword evidence="6" id="KW-1185">Reference proteome</keyword>
<proteinExistence type="inferred from homology"/>
<name>A0A4Z2CFD7_9TELE</name>
<evidence type="ECO:0000256" key="4">
    <source>
        <dbReference type="ARBA" id="ARBA00045027"/>
    </source>
</evidence>
<dbReference type="InterPro" id="IPR027417">
    <property type="entry name" value="P-loop_NTPase"/>
</dbReference>
<dbReference type="Proteomes" id="UP000516260">
    <property type="component" value="Chromosome 10"/>
</dbReference>
<accession>A0A4Z2CFD7</accession>
<dbReference type="Pfam" id="PF09807">
    <property type="entry name" value="ELP6"/>
    <property type="match status" value="1"/>
</dbReference>
<dbReference type="PANTHER" id="PTHR16184:SF6">
    <property type="entry name" value="ELONGATOR COMPLEX PROTEIN 6"/>
    <property type="match status" value="1"/>
</dbReference>
<evidence type="ECO:0000313" key="5">
    <source>
        <dbReference type="EMBL" id="TNN02850.1"/>
    </source>
</evidence>
<dbReference type="EMBL" id="SWLE01000002">
    <property type="protein sequence ID" value="TNN02850.1"/>
    <property type="molecule type" value="Genomic_DNA"/>
</dbReference>
<dbReference type="InterPro" id="IPR018627">
    <property type="entry name" value="ELP6"/>
</dbReference>
<comment type="pathway">
    <text evidence="1">tRNA modification; 5-methoxycarbonylmethyl-2-thiouridine-tRNA biosynthesis.</text>
</comment>
<evidence type="ECO:0000256" key="2">
    <source>
        <dbReference type="ARBA" id="ARBA00008837"/>
    </source>
</evidence>
<dbReference type="Gene3D" id="3.40.50.300">
    <property type="entry name" value="P-loop containing nucleotide triphosphate hydrolases"/>
    <property type="match status" value="1"/>
</dbReference>
<evidence type="ECO:0000256" key="1">
    <source>
        <dbReference type="ARBA" id="ARBA00005043"/>
    </source>
</evidence>
<dbReference type="CDD" id="cd19495">
    <property type="entry name" value="Elp6"/>
    <property type="match status" value="1"/>
</dbReference>
<dbReference type="AlphaFoldDB" id="A0A4Z2CFD7"/>
<reference evidence="5 6" key="1">
    <citation type="submission" date="2019-04" db="EMBL/GenBank/DDBJ databases">
        <title>The sequence and de novo assembly of Takifugu bimaculatus genome using PacBio and Hi-C technologies.</title>
        <authorList>
            <person name="Xu P."/>
            <person name="Liu B."/>
            <person name="Zhou Z."/>
        </authorList>
    </citation>
    <scope>NUCLEOTIDE SEQUENCE [LARGE SCALE GENOMIC DNA]</scope>
    <source>
        <strain evidence="5">TB-2018</strain>
        <tissue evidence="5">Muscle</tissue>
    </source>
</reference>
<protein>
    <recommendedName>
        <fullName evidence="3">Elongator complex protein 6</fullName>
    </recommendedName>
    <alternativeName>
        <fullName evidence="4">Protein TMEM103</fullName>
    </alternativeName>
</protein>
<comment type="similarity">
    <text evidence="2">Belongs to the ELP6 family.</text>
</comment>
<evidence type="ECO:0000313" key="6">
    <source>
        <dbReference type="Proteomes" id="UP000516260"/>
    </source>
</evidence>
<evidence type="ECO:0000256" key="3">
    <source>
        <dbReference type="ARBA" id="ARBA00020263"/>
    </source>
</evidence>
<gene>
    <name evidence="5" type="ORF">fugu_010337</name>
</gene>
<dbReference type="GO" id="GO:0033588">
    <property type="term" value="C:elongator holoenzyme complex"/>
    <property type="evidence" value="ECO:0007669"/>
    <property type="project" value="InterPro"/>
</dbReference>
<dbReference type="PANTHER" id="PTHR16184">
    <property type="entry name" value="ELONGATOR COMPLEX PROTEIN 6"/>
    <property type="match status" value="1"/>
</dbReference>
<sequence>MFTELNSILNASPDSFTQGEFILVTDRQSDASFLIHHFLCFYLRARCKVLFLGLVQSLNHYSSVSQRLGVSLAQAKDKGQLIFLEGLKDSLSVLIPQEGSKASEAMDFLRDPAAGLRSLYQFVRSRLSGAADGDGGEEWGPPVLLVDDVSVLLSLGVSAGAVLDFSHYCRATVCSRLKVRVRRRFIVSDQSGVLPVNSEHLQGNVVMLTRCDGEEQEDEGDDEGPENLLKGLTHQCSIALHVQGLPTGFCRDIHGQVEVCWRQKQTDGQCTPSKLFQYKVHDKGASFFARGTSSAVL</sequence>